<dbReference type="Gene3D" id="2.130.10.10">
    <property type="entry name" value="YVTN repeat-like/Quinoprotein amine dehydrogenase"/>
    <property type="match status" value="1"/>
</dbReference>
<proteinExistence type="predicted"/>
<organism evidence="1 2">
    <name type="scientific">Leeuwenhoekiella aequorea</name>
    <dbReference type="NCBI Taxonomy" id="283736"/>
    <lineage>
        <taxon>Bacteria</taxon>
        <taxon>Pseudomonadati</taxon>
        <taxon>Bacteroidota</taxon>
        <taxon>Flavobacteriia</taxon>
        <taxon>Flavobacteriales</taxon>
        <taxon>Flavobacteriaceae</taxon>
        <taxon>Leeuwenhoekiella</taxon>
    </lineage>
</organism>
<dbReference type="Proteomes" id="UP000289238">
    <property type="component" value="Unassembled WGS sequence"/>
</dbReference>
<evidence type="ECO:0000313" key="2">
    <source>
        <dbReference type="Proteomes" id="UP000289238"/>
    </source>
</evidence>
<comment type="caution">
    <text evidence="1">The sequence shown here is derived from an EMBL/GenBank/DDBJ whole genome shotgun (WGS) entry which is preliminary data.</text>
</comment>
<reference evidence="1 2" key="1">
    <citation type="submission" date="2018-07" db="EMBL/GenBank/DDBJ databases">
        <title>Leeuwenhoekiella genomics.</title>
        <authorList>
            <person name="Tahon G."/>
            <person name="Willems A."/>
        </authorList>
    </citation>
    <scope>NUCLEOTIDE SEQUENCE [LARGE SCALE GENOMIC DNA]</scope>
    <source>
        <strain evidence="1 2">LMG 22550</strain>
    </source>
</reference>
<keyword evidence="2" id="KW-1185">Reference proteome</keyword>
<dbReference type="RefSeq" id="WP_128757197.1">
    <property type="nucleotide sequence ID" value="NZ_QOVM01000002.1"/>
</dbReference>
<dbReference type="EMBL" id="QOVM01000002">
    <property type="protein sequence ID" value="RXG23689.1"/>
    <property type="molecule type" value="Genomic_DNA"/>
</dbReference>
<evidence type="ECO:0000313" key="1">
    <source>
        <dbReference type="EMBL" id="RXG23689.1"/>
    </source>
</evidence>
<gene>
    <name evidence="1" type="ORF">DSM00_1305</name>
</gene>
<evidence type="ECO:0008006" key="3">
    <source>
        <dbReference type="Google" id="ProtNLM"/>
    </source>
</evidence>
<name>A0A4Q0PCG0_9FLAO</name>
<accession>A0A4Q0PCG0</accession>
<protein>
    <recommendedName>
        <fullName evidence="3">Oxidoreductase</fullName>
    </recommendedName>
</protein>
<dbReference type="OrthoDB" id="9813892at2"/>
<dbReference type="SUPFAM" id="SSF110296">
    <property type="entry name" value="Oligoxyloglucan reducing end-specific cellobiohydrolase"/>
    <property type="match status" value="1"/>
</dbReference>
<dbReference type="PROSITE" id="PS51257">
    <property type="entry name" value="PROKAR_LIPOPROTEIN"/>
    <property type="match status" value="1"/>
</dbReference>
<dbReference type="PANTHER" id="PTHR47199:SF2">
    <property type="entry name" value="PHOTOSYSTEM II STABILITY_ASSEMBLY FACTOR HCF136, CHLOROPLASTIC"/>
    <property type="match status" value="1"/>
</dbReference>
<sequence>MKYYIIVLLLLVVSGCKDSSEEAKPLSPIKSVVIEDMYTDSVSVRAIDILNDGSLAFAGSNGKYGLYNFSSQTWNTGILKKDSLTPSFRAVAHTAEDFFMLSVASPALLYKTGNSGMELVYSEDHPKAFYDSMIFWNDKEGIAMGDPTDSCISIIITRDGGKSWSKIACSNLPTAADGEAAFAASNSNIAVYGDSAWIITGGMESNVLFTGDKGKSWELYKTPLVQGKSTTGGYSIDFYNDKLGVIIGGDYTKPNGTTANKALTTDGGKTWNLIANGANPGYRSCIQFIPNTTGKELLAIGFEGVDYSKDQGASWTSLSEEGFFTIRFVNDSTAYAAGPNRISKLKFKR</sequence>
<dbReference type="InterPro" id="IPR015943">
    <property type="entry name" value="WD40/YVTN_repeat-like_dom_sf"/>
</dbReference>
<dbReference type="AlphaFoldDB" id="A0A4Q0PCG0"/>
<dbReference type="PANTHER" id="PTHR47199">
    <property type="entry name" value="PHOTOSYSTEM II STABILITY/ASSEMBLY FACTOR HCF136, CHLOROPLASTIC"/>
    <property type="match status" value="1"/>
</dbReference>